<name>A0ABY6VQC2_9BURK</name>
<proteinExistence type="predicted"/>
<organism evidence="2 3">
    <name type="scientific">Pandoraea soli</name>
    <dbReference type="NCBI Taxonomy" id="2508293"/>
    <lineage>
        <taxon>Bacteria</taxon>
        <taxon>Pseudomonadati</taxon>
        <taxon>Pseudomonadota</taxon>
        <taxon>Betaproteobacteria</taxon>
        <taxon>Burkholderiales</taxon>
        <taxon>Burkholderiaceae</taxon>
        <taxon>Pandoraea</taxon>
    </lineage>
</organism>
<reference evidence="2 3" key="1">
    <citation type="submission" date="2019-08" db="EMBL/GenBank/DDBJ databases">
        <authorList>
            <person name="Peeters C."/>
        </authorList>
    </citation>
    <scope>NUCLEOTIDE SEQUENCE [LARGE SCALE GENOMIC DNA]</scope>
    <source>
        <strain evidence="2 3">LMG 31014</strain>
    </source>
</reference>
<dbReference type="Proteomes" id="UP000405357">
    <property type="component" value="Unassembled WGS sequence"/>
</dbReference>
<keyword evidence="1" id="KW-0472">Membrane</keyword>
<dbReference type="EMBL" id="CABPSG010000001">
    <property type="protein sequence ID" value="VVD67497.1"/>
    <property type="molecule type" value="Genomic_DNA"/>
</dbReference>
<sequence>MTPLRSVTSILICRQQSPSEPISAVDAQVCPGSGNARFKLEMTPAYVAVDGEPQQPLDYAQSGVFWTLALTTVVGLWFVSAHVGAFLGFVRRG</sequence>
<evidence type="ECO:0000313" key="3">
    <source>
        <dbReference type="Proteomes" id="UP000405357"/>
    </source>
</evidence>
<keyword evidence="1" id="KW-1133">Transmembrane helix</keyword>
<evidence type="ECO:0000256" key="1">
    <source>
        <dbReference type="SAM" id="Phobius"/>
    </source>
</evidence>
<keyword evidence="3" id="KW-1185">Reference proteome</keyword>
<comment type="caution">
    <text evidence="2">The sequence shown here is derived from an EMBL/GenBank/DDBJ whole genome shotgun (WGS) entry which is preliminary data.</text>
</comment>
<evidence type="ECO:0000313" key="2">
    <source>
        <dbReference type="EMBL" id="VVD67497.1"/>
    </source>
</evidence>
<protein>
    <recommendedName>
        <fullName evidence="4">Transmembrane protein</fullName>
    </recommendedName>
</protein>
<evidence type="ECO:0008006" key="4">
    <source>
        <dbReference type="Google" id="ProtNLM"/>
    </source>
</evidence>
<gene>
    <name evidence="2" type="ORF">PSO31014_00421</name>
</gene>
<feature type="transmembrane region" description="Helical" evidence="1">
    <location>
        <begin position="64"/>
        <end position="90"/>
    </location>
</feature>
<keyword evidence="1" id="KW-0812">Transmembrane</keyword>
<accession>A0ABY6VQC2</accession>